<evidence type="ECO:0000256" key="1">
    <source>
        <dbReference type="SAM" id="Coils"/>
    </source>
</evidence>
<dbReference type="Proteomes" id="UP000297245">
    <property type="component" value="Unassembled WGS sequence"/>
</dbReference>
<evidence type="ECO:0000313" key="2">
    <source>
        <dbReference type="EMBL" id="THU93727.1"/>
    </source>
</evidence>
<reference evidence="2 3" key="1">
    <citation type="journal article" date="2019" name="Nat. Ecol. Evol.">
        <title>Megaphylogeny resolves global patterns of mushroom evolution.</title>
        <authorList>
            <person name="Varga T."/>
            <person name="Krizsan K."/>
            <person name="Foldi C."/>
            <person name="Dima B."/>
            <person name="Sanchez-Garcia M."/>
            <person name="Sanchez-Ramirez S."/>
            <person name="Szollosi G.J."/>
            <person name="Szarkandi J.G."/>
            <person name="Papp V."/>
            <person name="Albert L."/>
            <person name="Andreopoulos W."/>
            <person name="Angelini C."/>
            <person name="Antonin V."/>
            <person name="Barry K.W."/>
            <person name="Bougher N.L."/>
            <person name="Buchanan P."/>
            <person name="Buyck B."/>
            <person name="Bense V."/>
            <person name="Catcheside P."/>
            <person name="Chovatia M."/>
            <person name="Cooper J."/>
            <person name="Damon W."/>
            <person name="Desjardin D."/>
            <person name="Finy P."/>
            <person name="Geml J."/>
            <person name="Haridas S."/>
            <person name="Hughes K."/>
            <person name="Justo A."/>
            <person name="Karasinski D."/>
            <person name="Kautmanova I."/>
            <person name="Kiss B."/>
            <person name="Kocsube S."/>
            <person name="Kotiranta H."/>
            <person name="LaButti K.M."/>
            <person name="Lechner B.E."/>
            <person name="Liimatainen K."/>
            <person name="Lipzen A."/>
            <person name="Lukacs Z."/>
            <person name="Mihaltcheva S."/>
            <person name="Morgado L.N."/>
            <person name="Niskanen T."/>
            <person name="Noordeloos M.E."/>
            <person name="Ohm R.A."/>
            <person name="Ortiz-Santana B."/>
            <person name="Ovrebo C."/>
            <person name="Racz N."/>
            <person name="Riley R."/>
            <person name="Savchenko A."/>
            <person name="Shiryaev A."/>
            <person name="Soop K."/>
            <person name="Spirin V."/>
            <person name="Szebenyi C."/>
            <person name="Tomsovsky M."/>
            <person name="Tulloss R.E."/>
            <person name="Uehling J."/>
            <person name="Grigoriev I.V."/>
            <person name="Vagvolgyi C."/>
            <person name="Papp T."/>
            <person name="Martin F.M."/>
            <person name="Miettinen O."/>
            <person name="Hibbett D.S."/>
            <person name="Nagy L.G."/>
        </authorList>
    </citation>
    <scope>NUCLEOTIDE SEQUENCE [LARGE SCALE GENOMIC DNA]</scope>
    <source>
        <strain evidence="2 3">CBS 962.96</strain>
    </source>
</reference>
<keyword evidence="1" id="KW-0175">Coiled coil</keyword>
<feature type="coiled-coil region" evidence="1">
    <location>
        <begin position="74"/>
        <end position="115"/>
    </location>
</feature>
<dbReference type="OrthoDB" id="3039601at2759"/>
<sequence>MLTGNSLHGSRSTPFSDDLSALRQCAANHGIDLHGILQSTDLRSAILHHIFMGGCFMGQSEDVMQVLNMDYDETESLKDLRKRLRTEIRSLRQKNHRAEADTAALEARVEEIRARWPELIPSTLKDEFLSNFLDMTSSDALATYICASCSEEKLRRECVTLPLADVNLDLFKRPDVRVERNGTVADSEWREKVTFDDKYMFTLKDHPDILLDRQGIIEIEEGAVQLQSAVRGLVIIFAFSRTMLDLGDTSTTSSSSTSPSAMKLKWAIAARGRYEVLYLSIELGITPGLYLLLLKGITFICFRFRLAPPRITD</sequence>
<name>A0A4S8LVW7_DENBC</name>
<gene>
    <name evidence="2" type="ORF">K435DRAFT_861234</name>
</gene>
<keyword evidence="3" id="KW-1185">Reference proteome</keyword>
<protein>
    <submittedName>
        <fullName evidence="2">Uncharacterized protein</fullName>
    </submittedName>
</protein>
<dbReference type="AlphaFoldDB" id="A0A4S8LVW7"/>
<proteinExistence type="predicted"/>
<organism evidence="2 3">
    <name type="scientific">Dendrothele bispora (strain CBS 962.96)</name>
    <dbReference type="NCBI Taxonomy" id="1314807"/>
    <lineage>
        <taxon>Eukaryota</taxon>
        <taxon>Fungi</taxon>
        <taxon>Dikarya</taxon>
        <taxon>Basidiomycota</taxon>
        <taxon>Agaricomycotina</taxon>
        <taxon>Agaricomycetes</taxon>
        <taxon>Agaricomycetidae</taxon>
        <taxon>Agaricales</taxon>
        <taxon>Agaricales incertae sedis</taxon>
        <taxon>Dendrothele</taxon>
    </lineage>
</organism>
<evidence type="ECO:0000313" key="3">
    <source>
        <dbReference type="Proteomes" id="UP000297245"/>
    </source>
</evidence>
<accession>A0A4S8LVW7</accession>
<dbReference type="EMBL" id="ML179241">
    <property type="protein sequence ID" value="THU93727.1"/>
    <property type="molecule type" value="Genomic_DNA"/>
</dbReference>